<protein>
    <recommendedName>
        <fullName evidence="5">Tetratricopeptide repeat protein</fullName>
    </recommendedName>
</protein>
<accession>A0A7S6UFX0</accession>
<dbReference type="InterPro" id="IPR011990">
    <property type="entry name" value="TPR-like_helical_dom_sf"/>
</dbReference>
<evidence type="ECO:0000313" key="4">
    <source>
        <dbReference type="Proteomes" id="UP000594059"/>
    </source>
</evidence>
<feature type="compositionally biased region" description="Polar residues" evidence="1">
    <location>
        <begin position="68"/>
        <end position="78"/>
    </location>
</feature>
<dbReference type="PANTHER" id="PTHR12558:SF13">
    <property type="entry name" value="CELL DIVISION CYCLE PROTEIN 27 HOMOLOG"/>
    <property type="match status" value="1"/>
</dbReference>
<feature type="compositionally biased region" description="Basic and acidic residues" evidence="1">
    <location>
        <begin position="42"/>
        <end position="55"/>
    </location>
</feature>
<sequence>MTKPNLSQRILAVAMGAAFLTMTGIAAAHPAGEPQARGSAKSADRDSARPGRKSEAAAAETYPEATRKNPTAKASQAMSRKMTEMGKLFDADKRDEARAIADQIIADPKANGYEKAYAAQFAAQIAYEADDTAAAIAYFQQAIDADGLDNNAHYGIMLNLAQLQQQEEQYAESLATFDRFFAETRSADPNALMVKGQGEYLAKRYDQAAATIKQAIEASDAPKPEWLSLLMQVYLDADKIGEAVTTAEQIAAANPDDKRAQMNLASIYSQADMSDKALGILEKLRTSGKLDSANEYKVLFTTYAGIDGREKDVIAVINEGLEKGVLQPEYNTYVALAQAYYFSDQPAQAISAYEKAAPLAKDGETYLNLARVLQQENRITEAKAAARQALAKGIKREKDANVIIALPGK</sequence>
<organism evidence="3 4">
    <name type="scientific">Novilysobacter ciconiae</name>
    <dbReference type="NCBI Taxonomy" id="2781022"/>
    <lineage>
        <taxon>Bacteria</taxon>
        <taxon>Pseudomonadati</taxon>
        <taxon>Pseudomonadota</taxon>
        <taxon>Gammaproteobacteria</taxon>
        <taxon>Lysobacterales</taxon>
        <taxon>Lysobacteraceae</taxon>
        <taxon>Novilysobacter</taxon>
    </lineage>
</organism>
<dbReference type="Proteomes" id="UP000594059">
    <property type="component" value="Chromosome"/>
</dbReference>
<proteinExistence type="predicted"/>
<reference evidence="3 4" key="1">
    <citation type="submission" date="2020-10" db="EMBL/GenBank/DDBJ databases">
        <title>complete genome sequencing of Lysobacter sp. H21R20.</title>
        <authorList>
            <person name="Bae J.-W."/>
            <person name="Lee S.-Y."/>
        </authorList>
    </citation>
    <scope>NUCLEOTIDE SEQUENCE [LARGE SCALE GENOMIC DNA]</scope>
    <source>
        <strain evidence="3 4">H21R20</strain>
    </source>
</reference>
<keyword evidence="2" id="KW-0732">Signal</keyword>
<dbReference type="AlphaFoldDB" id="A0A7S6UFX0"/>
<dbReference type="SMART" id="SM00028">
    <property type="entry name" value="TPR"/>
    <property type="match status" value="5"/>
</dbReference>
<feature type="chain" id="PRO_5032727032" description="Tetratricopeptide repeat protein" evidence="2">
    <location>
        <begin position="29"/>
        <end position="409"/>
    </location>
</feature>
<evidence type="ECO:0000313" key="3">
    <source>
        <dbReference type="EMBL" id="QOW19536.1"/>
    </source>
</evidence>
<name>A0A7S6UFX0_9GAMM</name>
<dbReference type="Pfam" id="PF13181">
    <property type="entry name" value="TPR_8"/>
    <property type="match status" value="2"/>
</dbReference>
<dbReference type="Pfam" id="PF14559">
    <property type="entry name" value="TPR_19"/>
    <property type="match status" value="1"/>
</dbReference>
<evidence type="ECO:0000256" key="1">
    <source>
        <dbReference type="SAM" id="MobiDB-lite"/>
    </source>
</evidence>
<dbReference type="RefSeq" id="WP_193985167.1">
    <property type="nucleotide sequence ID" value="NZ_CP063656.1"/>
</dbReference>
<dbReference type="KEGG" id="lcic:INQ41_00030"/>
<keyword evidence="4" id="KW-1185">Reference proteome</keyword>
<feature type="signal peptide" evidence="2">
    <location>
        <begin position="1"/>
        <end position="28"/>
    </location>
</feature>
<dbReference type="SUPFAM" id="SSF48452">
    <property type="entry name" value="TPR-like"/>
    <property type="match status" value="2"/>
</dbReference>
<gene>
    <name evidence="3" type="ORF">INQ41_00030</name>
</gene>
<feature type="region of interest" description="Disordered" evidence="1">
    <location>
        <begin position="30"/>
        <end position="79"/>
    </location>
</feature>
<dbReference type="InterPro" id="IPR019734">
    <property type="entry name" value="TPR_rpt"/>
</dbReference>
<dbReference type="PANTHER" id="PTHR12558">
    <property type="entry name" value="CELL DIVISION CYCLE 16,23,27"/>
    <property type="match status" value="1"/>
</dbReference>
<evidence type="ECO:0008006" key="5">
    <source>
        <dbReference type="Google" id="ProtNLM"/>
    </source>
</evidence>
<dbReference type="Gene3D" id="1.25.40.10">
    <property type="entry name" value="Tetratricopeptide repeat domain"/>
    <property type="match status" value="2"/>
</dbReference>
<dbReference type="EMBL" id="CP063656">
    <property type="protein sequence ID" value="QOW19536.1"/>
    <property type="molecule type" value="Genomic_DNA"/>
</dbReference>
<evidence type="ECO:0000256" key="2">
    <source>
        <dbReference type="SAM" id="SignalP"/>
    </source>
</evidence>